<dbReference type="OrthoDB" id="25753at2"/>
<dbReference type="EMBL" id="FNVA01000003">
    <property type="protein sequence ID" value="SEG25031.1"/>
    <property type="molecule type" value="Genomic_DNA"/>
</dbReference>
<dbReference type="PANTHER" id="PTHR42852">
    <property type="entry name" value="THIOL:DISULFIDE INTERCHANGE PROTEIN DSBE"/>
    <property type="match status" value="1"/>
</dbReference>
<keyword evidence="1" id="KW-0472">Membrane</keyword>
<dbReference type="GO" id="GO:0016853">
    <property type="term" value="F:isomerase activity"/>
    <property type="evidence" value="ECO:0007669"/>
    <property type="project" value="UniProtKB-KW"/>
</dbReference>
<evidence type="ECO:0000259" key="2">
    <source>
        <dbReference type="PROSITE" id="PS51352"/>
    </source>
</evidence>
<keyword evidence="3" id="KW-0413">Isomerase</keyword>
<dbReference type="SUPFAM" id="SSF52833">
    <property type="entry name" value="Thioredoxin-like"/>
    <property type="match status" value="1"/>
</dbReference>
<dbReference type="PANTHER" id="PTHR42852:SF17">
    <property type="entry name" value="THIOREDOXIN-LIKE PROTEIN HI_1115"/>
    <property type="match status" value="1"/>
</dbReference>
<dbReference type="Gene3D" id="3.40.30.10">
    <property type="entry name" value="Glutaredoxin"/>
    <property type="match status" value="1"/>
</dbReference>
<protein>
    <submittedName>
        <fullName evidence="3">Thiol-disulfide isomerase or thioredoxin</fullName>
    </submittedName>
</protein>
<dbReference type="CDD" id="cd02966">
    <property type="entry name" value="TlpA_like_family"/>
    <property type="match status" value="1"/>
</dbReference>
<dbReference type="GO" id="GO:0016209">
    <property type="term" value="F:antioxidant activity"/>
    <property type="evidence" value="ECO:0007669"/>
    <property type="project" value="InterPro"/>
</dbReference>
<dbReference type="RefSeq" id="WP_103933238.1">
    <property type="nucleotide sequence ID" value="NZ_FNVA01000003.1"/>
</dbReference>
<feature type="domain" description="Thioredoxin" evidence="2">
    <location>
        <begin position="39"/>
        <end position="182"/>
    </location>
</feature>
<organism evidence="3 4">
    <name type="scientific">Bryocella elongata</name>
    <dbReference type="NCBI Taxonomy" id="863522"/>
    <lineage>
        <taxon>Bacteria</taxon>
        <taxon>Pseudomonadati</taxon>
        <taxon>Acidobacteriota</taxon>
        <taxon>Terriglobia</taxon>
        <taxon>Terriglobales</taxon>
        <taxon>Acidobacteriaceae</taxon>
        <taxon>Bryocella</taxon>
    </lineage>
</organism>
<accession>A0A1H5YLL1</accession>
<proteinExistence type="predicted"/>
<reference evidence="3 4" key="1">
    <citation type="submission" date="2016-10" db="EMBL/GenBank/DDBJ databases">
        <authorList>
            <person name="de Groot N.N."/>
        </authorList>
    </citation>
    <scope>NUCLEOTIDE SEQUENCE [LARGE SCALE GENOMIC DNA]</scope>
    <source>
        <strain evidence="3 4">DSM 22489</strain>
    </source>
</reference>
<name>A0A1H5YLL1_9BACT</name>
<keyword evidence="1" id="KW-1133">Transmembrane helix</keyword>
<gene>
    <name evidence="3" type="ORF">SAMN05421819_2382</name>
</gene>
<keyword evidence="1" id="KW-0812">Transmembrane</keyword>
<dbReference type="InterPro" id="IPR013766">
    <property type="entry name" value="Thioredoxin_domain"/>
</dbReference>
<feature type="transmembrane region" description="Helical" evidence="1">
    <location>
        <begin position="6"/>
        <end position="26"/>
    </location>
</feature>
<evidence type="ECO:0000256" key="1">
    <source>
        <dbReference type="SAM" id="Phobius"/>
    </source>
</evidence>
<evidence type="ECO:0000313" key="4">
    <source>
        <dbReference type="Proteomes" id="UP000236728"/>
    </source>
</evidence>
<dbReference type="Pfam" id="PF00578">
    <property type="entry name" value="AhpC-TSA"/>
    <property type="match status" value="1"/>
</dbReference>
<dbReference type="InterPro" id="IPR050553">
    <property type="entry name" value="Thioredoxin_ResA/DsbE_sf"/>
</dbReference>
<evidence type="ECO:0000313" key="3">
    <source>
        <dbReference type="EMBL" id="SEG25031.1"/>
    </source>
</evidence>
<sequence>MVALRRIVVVSLTLVVLATIGGYALLRWVRARVEAHAPHLIVDNIPETDFVFHTLSGEEKHLSDFRGQVVFLDLWGTWCLQCVAEMPTVQRLYDHYRNDPKVTFLIVSRMDTPNAVRRFARRGGYTLPFYVMRDDDIPPAMYLRQYPATFLYSADGIQVAHHAGGADWSDASIVHRIDSLRPR</sequence>
<keyword evidence="4" id="KW-1185">Reference proteome</keyword>
<dbReference type="PROSITE" id="PS51352">
    <property type="entry name" value="THIOREDOXIN_2"/>
    <property type="match status" value="1"/>
</dbReference>
<dbReference type="GO" id="GO:0016491">
    <property type="term" value="F:oxidoreductase activity"/>
    <property type="evidence" value="ECO:0007669"/>
    <property type="project" value="InterPro"/>
</dbReference>
<dbReference type="AlphaFoldDB" id="A0A1H5YLL1"/>
<dbReference type="Proteomes" id="UP000236728">
    <property type="component" value="Unassembled WGS sequence"/>
</dbReference>
<dbReference type="InterPro" id="IPR000866">
    <property type="entry name" value="AhpC/TSA"/>
</dbReference>
<dbReference type="InterPro" id="IPR036249">
    <property type="entry name" value="Thioredoxin-like_sf"/>
</dbReference>